<comment type="similarity">
    <text evidence="2">Belongs to the FAD-binding monooxygenase family.</text>
</comment>
<dbReference type="InterPro" id="IPR036188">
    <property type="entry name" value="FAD/NAD-bd_sf"/>
</dbReference>
<protein>
    <recommendedName>
        <fullName evidence="8">FAD/NAD(P)-binding domain-containing protein</fullName>
    </recommendedName>
</protein>
<sequence>MTIINTTNNNATANETRYAVQETPLGSTRPIRVIAIGAGASGLNLAHQVNKHMSNIELTIYEKNPEVGGTWYENRYPGCACDIPSHNYQFTWAPNPDWCAFYSQGPEILEYFRELARKYDLYKFIQLSHRVVGARWEEDDGIWRLQIENLASGHVFDDHCHFMITASGVLNNWKWPDIPGLDTFKGHLVHSAAWDDSVSYKGKHVAVLGCGSSGVQIVPTIQPEVKSLVTFIRTPTWITAGFAQSKAGPGGSNFLCKMSHVTGTSRKIILKDSPEQEEAKNFSLNEMRSKLGADSPLLKHIIPTFGVGCRRPTPGNGYLEALGQENVRVAIDPIAEIVPEGIKLATGEVIPVDVLICATGFDISFQPRYPVVGRNGVSLKDQWKRFPTAYLTLAVPNFPNHFNIFAANSVEYALQVMV</sequence>
<name>Q0CYI0_ASPTN</name>
<dbReference type="GO" id="GO:0050660">
    <property type="term" value="F:flavin adenine dinucleotide binding"/>
    <property type="evidence" value="ECO:0007669"/>
    <property type="project" value="InterPro"/>
</dbReference>
<dbReference type="Proteomes" id="UP000007963">
    <property type="component" value="Unassembled WGS sequence"/>
</dbReference>
<evidence type="ECO:0000256" key="5">
    <source>
        <dbReference type="ARBA" id="ARBA00023002"/>
    </source>
</evidence>
<dbReference type="InterPro" id="IPR020946">
    <property type="entry name" value="Flavin_mOase-like"/>
</dbReference>
<dbReference type="GO" id="GO:0050661">
    <property type="term" value="F:NADP binding"/>
    <property type="evidence" value="ECO:0007669"/>
    <property type="project" value="InterPro"/>
</dbReference>
<reference evidence="7" key="1">
    <citation type="submission" date="2005-09" db="EMBL/GenBank/DDBJ databases">
        <title>Annotation of the Aspergillus terreus NIH2624 genome.</title>
        <authorList>
            <person name="Birren B.W."/>
            <person name="Lander E.S."/>
            <person name="Galagan J.E."/>
            <person name="Nusbaum C."/>
            <person name="Devon K."/>
            <person name="Henn M."/>
            <person name="Ma L.-J."/>
            <person name="Jaffe D.B."/>
            <person name="Butler J."/>
            <person name="Alvarez P."/>
            <person name="Gnerre S."/>
            <person name="Grabherr M."/>
            <person name="Kleber M."/>
            <person name="Mauceli E.W."/>
            <person name="Brockman W."/>
            <person name="Rounsley S."/>
            <person name="Young S.K."/>
            <person name="LaButti K."/>
            <person name="Pushparaj V."/>
            <person name="DeCaprio D."/>
            <person name="Crawford M."/>
            <person name="Koehrsen M."/>
            <person name="Engels R."/>
            <person name="Montgomery P."/>
            <person name="Pearson M."/>
            <person name="Howarth C."/>
            <person name="Larson L."/>
            <person name="Luoma S."/>
            <person name="White J."/>
            <person name="Alvarado L."/>
            <person name="Kodira C.D."/>
            <person name="Zeng Q."/>
            <person name="Oleary S."/>
            <person name="Yandava C."/>
            <person name="Denning D.W."/>
            <person name="Nierman W.C."/>
            <person name="Milne T."/>
            <person name="Madden K."/>
        </authorList>
    </citation>
    <scope>NUCLEOTIDE SEQUENCE [LARGE SCALE GENOMIC DNA]</scope>
    <source>
        <strain evidence="7">NIH 2624 / FGSC A1156</strain>
    </source>
</reference>
<dbReference type="Pfam" id="PF00743">
    <property type="entry name" value="FMO-like"/>
    <property type="match status" value="1"/>
</dbReference>
<dbReference type="OMA" id="IEHATKY"/>
<accession>Q0CYI0</accession>
<evidence type="ECO:0000313" key="7">
    <source>
        <dbReference type="Proteomes" id="UP000007963"/>
    </source>
</evidence>
<dbReference type="PANTHER" id="PTHR42877">
    <property type="entry name" value="L-ORNITHINE N(5)-MONOOXYGENASE-RELATED"/>
    <property type="match status" value="1"/>
</dbReference>
<dbReference type="SUPFAM" id="SSF51905">
    <property type="entry name" value="FAD/NAD(P)-binding domain"/>
    <property type="match status" value="2"/>
</dbReference>
<keyword evidence="4" id="KW-0274">FAD</keyword>
<proteinExistence type="inferred from homology"/>
<gene>
    <name evidence="6" type="ORF">ATEG_01254</name>
</gene>
<dbReference type="EMBL" id="CH476595">
    <property type="protein sequence ID" value="EAU38011.1"/>
    <property type="molecule type" value="Genomic_DNA"/>
</dbReference>
<evidence type="ECO:0000256" key="3">
    <source>
        <dbReference type="ARBA" id="ARBA00022630"/>
    </source>
</evidence>
<dbReference type="GeneID" id="4316005"/>
<evidence type="ECO:0000256" key="2">
    <source>
        <dbReference type="ARBA" id="ARBA00010139"/>
    </source>
</evidence>
<dbReference type="RefSeq" id="XP_001208619.1">
    <property type="nucleotide sequence ID" value="XM_001208619.1"/>
</dbReference>
<keyword evidence="3" id="KW-0285">Flavoprotein</keyword>
<dbReference type="GO" id="GO:0004499">
    <property type="term" value="F:N,N-dimethylaniline monooxygenase activity"/>
    <property type="evidence" value="ECO:0007669"/>
    <property type="project" value="InterPro"/>
</dbReference>
<dbReference type="OrthoDB" id="74360at2759"/>
<dbReference type="PANTHER" id="PTHR42877:SF12">
    <property type="entry name" value="MONOOXYGENASE"/>
    <property type="match status" value="1"/>
</dbReference>
<evidence type="ECO:0000313" key="6">
    <source>
        <dbReference type="EMBL" id="EAU38011.1"/>
    </source>
</evidence>
<dbReference type="InterPro" id="IPR051209">
    <property type="entry name" value="FAD-bind_Monooxygenase_sf"/>
</dbReference>
<dbReference type="eggNOG" id="KOG1399">
    <property type="taxonomic scope" value="Eukaryota"/>
</dbReference>
<dbReference type="AlphaFoldDB" id="Q0CYI0"/>
<organism evidence="6 7">
    <name type="scientific">Aspergillus terreus (strain NIH 2624 / FGSC A1156)</name>
    <dbReference type="NCBI Taxonomy" id="341663"/>
    <lineage>
        <taxon>Eukaryota</taxon>
        <taxon>Fungi</taxon>
        <taxon>Dikarya</taxon>
        <taxon>Ascomycota</taxon>
        <taxon>Pezizomycotina</taxon>
        <taxon>Eurotiomycetes</taxon>
        <taxon>Eurotiomycetidae</taxon>
        <taxon>Eurotiales</taxon>
        <taxon>Aspergillaceae</taxon>
        <taxon>Aspergillus</taxon>
        <taxon>Aspergillus subgen. Circumdati</taxon>
    </lineage>
</organism>
<evidence type="ECO:0000256" key="1">
    <source>
        <dbReference type="ARBA" id="ARBA00001974"/>
    </source>
</evidence>
<comment type="cofactor">
    <cofactor evidence="1">
        <name>FAD</name>
        <dbReference type="ChEBI" id="CHEBI:57692"/>
    </cofactor>
</comment>
<keyword evidence="5" id="KW-0560">Oxidoreductase</keyword>
<dbReference type="VEuPathDB" id="FungiDB:ATEG_01254"/>
<evidence type="ECO:0008006" key="8">
    <source>
        <dbReference type="Google" id="ProtNLM"/>
    </source>
</evidence>
<dbReference type="Gene3D" id="3.50.50.60">
    <property type="entry name" value="FAD/NAD(P)-binding domain"/>
    <property type="match status" value="2"/>
</dbReference>
<dbReference type="HOGENOM" id="CLU_006937_3_2_1"/>
<dbReference type="PRINTS" id="PR00419">
    <property type="entry name" value="ADXRDTASE"/>
</dbReference>
<evidence type="ECO:0000256" key="4">
    <source>
        <dbReference type="ARBA" id="ARBA00022827"/>
    </source>
</evidence>